<dbReference type="InterPro" id="IPR000232">
    <property type="entry name" value="HSF_DNA-bd"/>
</dbReference>
<dbReference type="PANTHER" id="PTHR10015:SF337">
    <property type="entry name" value="HEAT STRESS TRANSCRIPTION FACTOR A-3"/>
    <property type="match status" value="1"/>
</dbReference>
<reference evidence="13" key="1">
    <citation type="submission" date="2020-06" db="EMBL/GenBank/DDBJ databases">
        <authorList>
            <person name="Li T."/>
            <person name="Hu X."/>
            <person name="Zhang T."/>
            <person name="Song X."/>
            <person name="Zhang H."/>
            <person name="Dai N."/>
            <person name="Sheng W."/>
            <person name="Hou X."/>
            <person name="Wei L."/>
        </authorList>
    </citation>
    <scope>NUCLEOTIDE SEQUENCE</scope>
    <source>
        <strain evidence="13">KEN1</strain>
        <tissue evidence="13">Leaf</tissue>
    </source>
</reference>
<evidence type="ECO:0000256" key="3">
    <source>
        <dbReference type="ARBA" id="ARBA00022553"/>
    </source>
</evidence>
<evidence type="ECO:0000259" key="12">
    <source>
        <dbReference type="SMART" id="SM00415"/>
    </source>
</evidence>
<dbReference type="InterPro" id="IPR036390">
    <property type="entry name" value="WH_DNA-bd_sf"/>
</dbReference>
<evidence type="ECO:0000256" key="6">
    <source>
        <dbReference type="ARBA" id="ARBA00023125"/>
    </source>
</evidence>
<dbReference type="SUPFAM" id="SSF46785">
    <property type="entry name" value="Winged helix' DNA-binding domain"/>
    <property type="match status" value="1"/>
</dbReference>
<dbReference type="PRINTS" id="PR00056">
    <property type="entry name" value="HSFDOMAIN"/>
</dbReference>
<feature type="region of interest" description="Disordered" evidence="11">
    <location>
        <begin position="1"/>
        <end position="23"/>
    </location>
</feature>
<feature type="compositionally biased region" description="Polar residues" evidence="11">
    <location>
        <begin position="294"/>
        <end position="305"/>
    </location>
</feature>
<comment type="caution">
    <text evidence="13">The sequence shown here is derived from an EMBL/GenBank/DDBJ whole genome shotgun (WGS) entry which is preliminary data.</text>
</comment>
<sequence length="480" mass="53311">MDPDGFQNPPGATTFPPPQSFPLPLSMASPFEFKAGVAGSRAAGGESLSGVPKPLEFLHENPIPPFLSKTYDLVDDPSLDSIISWGERGDSFVVWDPVEFARMILPRNFKHNNFSSFVRQLNTYNSAEFLNLLYNLLRWTGEIGMCIRSQGFRKVDADKWEFTNEGFVKGQRHLLKKIQRRKSHQSQQIGSSYGSPNEAGKTALGGEIERLREERSFMMQELVELHQQQRGTVQRMEVVKEKLEEAEKRQKMMVSFLAKMFKNPAILARLQESREQKSITSPRSMRKFVRHQAQEPSTLSSQLEPCSSAFPSAIPDSVPPALKQLPDISSQDIGDSPVFGAVNVPSQVEDELAMVHEFLRTQEQAQSMDPVLTGKSVTTPQPQSRNEYFVSFPEDFLMENSFPEFSVAGTGNMAMEDVWNTGSGPGVGMSGSTTKLWSNLGNYNVPELGVDGGLSDICGIGSLQQAGNSGIWGWMDEDSP</sequence>
<evidence type="ECO:0000256" key="9">
    <source>
        <dbReference type="RuleBase" id="RU004020"/>
    </source>
</evidence>
<proteinExistence type="inferred from homology"/>
<dbReference type="SMART" id="SM00415">
    <property type="entry name" value="HSF"/>
    <property type="match status" value="1"/>
</dbReference>
<keyword evidence="8" id="KW-0539">Nucleus</keyword>
<feature type="coiled-coil region" evidence="10">
    <location>
        <begin position="208"/>
        <end position="249"/>
    </location>
</feature>
<dbReference type="GO" id="GO:0006357">
    <property type="term" value="P:regulation of transcription by RNA polymerase II"/>
    <property type="evidence" value="ECO:0007669"/>
    <property type="project" value="TreeGrafter"/>
</dbReference>
<evidence type="ECO:0000313" key="13">
    <source>
        <dbReference type="EMBL" id="KAL0410054.1"/>
    </source>
</evidence>
<comment type="similarity">
    <text evidence="9">Belongs to the HSF family.</text>
</comment>
<reference evidence="13" key="2">
    <citation type="journal article" date="2024" name="Plant">
        <title>Genomic evolution and insights into agronomic trait innovations of Sesamum species.</title>
        <authorList>
            <person name="Miao H."/>
            <person name="Wang L."/>
            <person name="Qu L."/>
            <person name="Liu H."/>
            <person name="Sun Y."/>
            <person name="Le M."/>
            <person name="Wang Q."/>
            <person name="Wei S."/>
            <person name="Zheng Y."/>
            <person name="Lin W."/>
            <person name="Duan Y."/>
            <person name="Cao H."/>
            <person name="Xiong S."/>
            <person name="Wang X."/>
            <person name="Wei L."/>
            <person name="Li C."/>
            <person name="Ma Q."/>
            <person name="Ju M."/>
            <person name="Zhao R."/>
            <person name="Li G."/>
            <person name="Mu C."/>
            <person name="Tian Q."/>
            <person name="Mei H."/>
            <person name="Zhang T."/>
            <person name="Gao T."/>
            <person name="Zhang H."/>
        </authorList>
    </citation>
    <scope>NUCLEOTIDE SEQUENCE</scope>
    <source>
        <strain evidence="13">KEN1</strain>
    </source>
</reference>
<keyword evidence="5" id="KW-0346">Stress response</keyword>
<keyword evidence="3" id="KW-0597">Phosphoprotein</keyword>
<evidence type="ECO:0000256" key="2">
    <source>
        <dbReference type="ARBA" id="ARBA00011233"/>
    </source>
</evidence>
<gene>
    <name evidence="13" type="ORF">Slati_3595100</name>
</gene>
<organism evidence="13">
    <name type="scientific">Sesamum latifolium</name>
    <dbReference type="NCBI Taxonomy" id="2727402"/>
    <lineage>
        <taxon>Eukaryota</taxon>
        <taxon>Viridiplantae</taxon>
        <taxon>Streptophyta</taxon>
        <taxon>Embryophyta</taxon>
        <taxon>Tracheophyta</taxon>
        <taxon>Spermatophyta</taxon>
        <taxon>Magnoliopsida</taxon>
        <taxon>eudicotyledons</taxon>
        <taxon>Gunneridae</taxon>
        <taxon>Pentapetalae</taxon>
        <taxon>asterids</taxon>
        <taxon>lamiids</taxon>
        <taxon>Lamiales</taxon>
        <taxon>Pedaliaceae</taxon>
        <taxon>Sesamum</taxon>
    </lineage>
</organism>
<feature type="domain" description="HSF-type DNA-binding" evidence="12">
    <location>
        <begin position="62"/>
        <end position="181"/>
    </location>
</feature>
<dbReference type="GO" id="GO:0000978">
    <property type="term" value="F:RNA polymerase II cis-regulatory region sequence-specific DNA binding"/>
    <property type="evidence" value="ECO:0007669"/>
    <property type="project" value="TreeGrafter"/>
</dbReference>
<evidence type="ECO:0000256" key="5">
    <source>
        <dbReference type="ARBA" id="ARBA00023016"/>
    </source>
</evidence>
<dbReference type="GO" id="GO:0003700">
    <property type="term" value="F:DNA-binding transcription factor activity"/>
    <property type="evidence" value="ECO:0007669"/>
    <property type="project" value="InterPro"/>
</dbReference>
<name>A0AAW2TZN9_9LAMI</name>
<feature type="region of interest" description="Disordered" evidence="11">
    <location>
        <begin position="293"/>
        <end position="336"/>
    </location>
</feature>
<dbReference type="Pfam" id="PF00447">
    <property type="entry name" value="HSF_DNA-bind"/>
    <property type="match status" value="1"/>
</dbReference>
<keyword evidence="6" id="KW-0238">DNA-binding</keyword>
<keyword evidence="7" id="KW-0804">Transcription</keyword>
<evidence type="ECO:0000256" key="7">
    <source>
        <dbReference type="ARBA" id="ARBA00023163"/>
    </source>
</evidence>
<evidence type="ECO:0000256" key="10">
    <source>
        <dbReference type="SAM" id="Coils"/>
    </source>
</evidence>
<dbReference type="EMBL" id="JACGWN010000013">
    <property type="protein sequence ID" value="KAL0410054.1"/>
    <property type="molecule type" value="Genomic_DNA"/>
</dbReference>
<protein>
    <submittedName>
        <fullName evidence="13">Heat stress transcription factor A-3</fullName>
    </submittedName>
</protein>
<keyword evidence="10" id="KW-0175">Coiled coil</keyword>
<dbReference type="FunFam" id="1.10.10.10:FF:000037">
    <property type="entry name" value="Heat stress transcription factor B-4"/>
    <property type="match status" value="1"/>
</dbReference>
<dbReference type="PANTHER" id="PTHR10015">
    <property type="entry name" value="HEAT SHOCK TRANSCRIPTION FACTOR"/>
    <property type="match status" value="1"/>
</dbReference>
<dbReference type="InterPro" id="IPR036388">
    <property type="entry name" value="WH-like_DNA-bd_sf"/>
</dbReference>
<evidence type="ECO:0000256" key="4">
    <source>
        <dbReference type="ARBA" id="ARBA00023015"/>
    </source>
</evidence>
<comment type="subcellular location">
    <subcellularLocation>
        <location evidence="1">Nucleus</location>
    </subcellularLocation>
</comment>
<feature type="region of interest" description="Disordered" evidence="11">
    <location>
        <begin position="179"/>
        <end position="202"/>
    </location>
</feature>
<dbReference type="AlphaFoldDB" id="A0AAW2TZN9"/>
<accession>A0AAW2TZN9</accession>
<feature type="compositionally biased region" description="Polar residues" evidence="11">
    <location>
        <begin position="185"/>
        <end position="195"/>
    </location>
</feature>
<comment type="subunit">
    <text evidence="2">Homotrimer.</text>
</comment>
<dbReference type="Gene3D" id="1.10.10.10">
    <property type="entry name" value="Winged helix-like DNA-binding domain superfamily/Winged helix DNA-binding domain"/>
    <property type="match status" value="1"/>
</dbReference>
<evidence type="ECO:0000256" key="11">
    <source>
        <dbReference type="SAM" id="MobiDB-lite"/>
    </source>
</evidence>
<dbReference type="GO" id="GO:0005634">
    <property type="term" value="C:nucleus"/>
    <property type="evidence" value="ECO:0007669"/>
    <property type="project" value="UniProtKB-SubCell"/>
</dbReference>
<dbReference type="GO" id="GO:0034605">
    <property type="term" value="P:cellular response to heat"/>
    <property type="evidence" value="ECO:0007669"/>
    <property type="project" value="TreeGrafter"/>
</dbReference>
<evidence type="ECO:0000256" key="1">
    <source>
        <dbReference type="ARBA" id="ARBA00004123"/>
    </source>
</evidence>
<evidence type="ECO:0000256" key="8">
    <source>
        <dbReference type="ARBA" id="ARBA00023242"/>
    </source>
</evidence>
<keyword evidence="4" id="KW-0805">Transcription regulation</keyword>